<protein>
    <submittedName>
        <fullName evidence="4">PHB depolymerase family esterase</fullName>
    </submittedName>
</protein>
<dbReference type="InterPro" id="IPR010126">
    <property type="entry name" value="Esterase_phb"/>
</dbReference>
<dbReference type="PANTHER" id="PTHR43037:SF1">
    <property type="entry name" value="BLL1128 PROTEIN"/>
    <property type="match status" value="1"/>
</dbReference>
<dbReference type="AlphaFoldDB" id="A0A7Z2W1R8"/>
<evidence type="ECO:0000313" key="4">
    <source>
        <dbReference type="EMBL" id="QJE03195.1"/>
    </source>
</evidence>
<evidence type="ECO:0000256" key="2">
    <source>
        <dbReference type="ARBA" id="ARBA00022801"/>
    </source>
</evidence>
<feature type="region of interest" description="Disordered" evidence="3">
    <location>
        <begin position="1"/>
        <end position="69"/>
    </location>
</feature>
<dbReference type="SUPFAM" id="SSF53474">
    <property type="entry name" value="alpha/beta-Hydrolases"/>
    <property type="match status" value="2"/>
</dbReference>
<dbReference type="Pfam" id="PF10503">
    <property type="entry name" value="Esterase_PHB"/>
    <property type="match status" value="1"/>
</dbReference>
<dbReference type="NCBIfam" id="TIGR01840">
    <property type="entry name" value="esterase_phb"/>
    <property type="match status" value="1"/>
</dbReference>
<dbReference type="GO" id="GO:0016787">
    <property type="term" value="F:hydrolase activity"/>
    <property type="evidence" value="ECO:0007669"/>
    <property type="project" value="UniProtKB-KW"/>
</dbReference>
<keyword evidence="2" id="KW-0378">Hydrolase</keyword>
<reference evidence="4 5" key="1">
    <citation type="submission" date="2020-04" db="EMBL/GenBank/DDBJ databases">
        <title>Genome sequencing of novel species.</title>
        <authorList>
            <person name="Heo J."/>
            <person name="Kim S.-J."/>
            <person name="Kim J.-S."/>
            <person name="Hong S.-B."/>
            <person name="Kwon S.-W."/>
        </authorList>
    </citation>
    <scope>NUCLEOTIDE SEQUENCE [LARGE SCALE GENOMIC DNA]</scope>
    <source>
        <strain evidence="4 5">GN2-R2</strain>
    </source>
</reference>
<dbReference type="Gene3D" id="3.40.50.1820">
    <property type="entry name" value="alpha/beta hydrolase"/>
    <property type="match status" value="1"/>
</dbReference>
<proteinExistence type="predicted"/>
<dbReference type="KEGG" id="mfy:HH212_05275"/>
<dbReference type="InterPro" id="IPR050955">
    <property type="entry name" value="Plant_Biomass_Hydrol_Est"/>
</dbReference>
<evidence type="ECO:0000256" key="1">
    <source>
        <dbReference type="ARBA" id="ARBA00022729"/>
    </source>
</evidence>
<dbReference type="EMBL" id="CP051685">
    <property type="protein sequence ID" value="QJE03195.1"/>
    <property type="molecule type" value="Genomic_DNA"/>
</dbReference>
<dbReference type="InterPro" id="IPR029058">
    <property type="entry name" value="AB_hydrolase_fold"/>
</dbReference>
<keyword evidence="1" id="KW-0732">Signal</keyword>
<accession>A0A7Z2W1R8</accession>
<feature type="compositionally biased region" description="Low complexity" evidence="3">
    <location>
        <begin position="13"/>
        <end position="26"/>
    </location>
</feature>
<sequence>MIQEALGSAGLLQPQPAQAPARPAAPERTAFVDLNEAPAWARSQDGRGPDRAHDENAGKDAGGPGAAPFGGAMPAWDMQAMRGAMQDAMRGAMPGAMPGNFADLAEQLKRFQPGQGRADAARDLAREPGEFLHGSFTNDAGTRRYRLYVPARPGAGPRPLVVMLHGCKQNPEDFAAGTAMNVLAEEHGCLVLYPEQAAGANSQQCWNWFEAAHQGREAGEPSIIAGMTRQVLREHGGDENRVYVAGLSAGGAMAAVAAAAYPELYAAVGVHSGLPVGGAHDLMSALNAMKGARHGKGARRAALERQVPAIVFHGDQDGTVHGSNGEAVFHQFTHGAGLRAHEERGGAGGGRSHTRTLLRDDAGRTVAEYWVLHGAGHAWSGGSAAGSYTDQNGPDASAEMLRFFLSHARRS</sequence>
<keyword evidence="5" id="KW-1185">Reference proteome</keyword>
<evidence type="ECO:0000313" key="5">
    <source>
        <dbReference type="Proteomes" id="UP000502415"/>
    </source>
</evidence>
<name>A0A7Z2W1R8_9BURK</name>
<evidence type="ECO:0000256" key="3">
    <source>
        <dbReference type="SAM" id="MobiDB-lite"/>
    </source>
</evidence>
<dbReference type="GO" id="GO:0005576">
    <property type="term" value="C:extracellular region"/>
    <property type="evidence" value="ECO:0007669"/>
    <property type="project" value="InterPro"/>
</dbReference>
<dbReference type="Proteomes" id="UP000502415">
    <property type="component" value="Chromosome"/>
</dbReference>
<organism evidence="4 5">
    <name type="scientific">Massilia forsythiae</name>
    <dbReference type="NCBI Taxonomy" id="2728020"/>
    <lineage>
        <taxon>Bacteria</taxon>
        <taxon>Pseudomonadati</taxon>
        <taxon>Pseudomonadota</taxon>
        <taxon>Betaproteobacteria</taxon>
        <taxon>Burkholderiales</taxon>
        <taxon>Oxalobacteraceae</taxon>
        <taxon>Telluria group</taxon>
        <taxon>Massilia</taxon>
    </lineage>
</organism>
<dbReference type="PANTHER" id="PTHR43037">
    <property type="entry name" value="UNNAMED PRODUCT-RELATED"/>
    <property type="match status" value="1"/>
</dbReference>
<feature type="compositionally biased region" description="Basic and acidic residues" evidence="3">
    <location>
        <begin position="44"/>
        <end position="58"/>
    </location>
</feature>
<gene>
    <name evidence="4" type="ORF">HH212_05275</name>
</gene>